<dbReference type="PANTHER" id="PTHR45792">
    <property type="entry name" value="DIACYLGLYCEROL LIPASE HOMOLOG-RELATED"/>
    <property type="match status" value="1"/>
</dbReference>
<name>A0A1J1IIS6_9DIPT</name>
<feature type="transmembrane region" description="Helical" evidence="15">
    <location>
        <begin position="27"/>
        <end position="45"/>
    </location>
</feature>
<keyword evidence="18" id="KW-1185">Reference proteome</keyword>
<dbReference type="EMBL" id="CVRI01000054">
    <property type="protein sequence ID" value="CRL00123.1"/>
    <property type="molecule type" value="Genomic_DNA"/>
</dbReference>
<keyword evidence="10 15" id="KW-1133">Transmembrane helix</keyword>
<dbReference type="OrthoDB" id="438440at2759"/>
<evidence type="ECO:0000256" key="8">
    <source>
        <dbReference type="ARBA" id="ARBA00022837"/>
    </source>
</evidence>
<dbReference type="GO" id="GO:0004806">
    <property type="term" value="F:triacylglycerol lipase activity"/>
    <property type="evidence" value="ECO:0007669"/>
    <property type="project" value="TreeGrafter"/>
</dbReference>
<accession>A0A1J1IIS6</accession>
<feature type="transmembrane region" description="Helical" evidence="15">
    <location>
        <begin position="124"/>
        <end position="146"/>
    </location>
</feature>
<dbReference type="PANTHER" id="PTHR45792:SF2">
    <property type="entry name" value="DIACYLGLYCEROL LIPASE-BETA"/>
    <property type="match status" value="1"/>
</dbReference>
<gene>
    <name evidence="17" type="ORF">CLUMA_CG013403</name>
</gene>
<evidence type="ECO:0000256" key="14">
    <source>
        <dbReference type="ARBA" id="ARBA00026104"/>
    </source>
</evidence>
<evidence type="ECO:0000313" key="18">
    <source>
        <dbReference type="Proteomes" id="UP000183832"/>
    </source>
</evidence>
<evidence type="ECO:0000256" key="12">
    <source>
        <dbReference type="ARBA" id="ARBA00023136"/>
    </source>
</evidence>
<keyword evidence="6" id="KW-0479">Metal-binding</keyword>
<reference evidence="17 18" key="1">
    <citation type="submission" date="2015-04" db="EMBL/GenBank/DDBJ databases">
        <authorList>
            <person name="Syromyatnikov M.Y."/>
            <person name="Popov V.N."/>
        </authorList>
    </citation>
    <scope>NUCLEOTIDE SEQUENCE [LARGE SCALE GENOMIC DNA]</scope>
</reference>
<evidence type="ECO:0000256" key="3">
    <source>
        <dbReference type="ARBA" id="ARBA00022475"/>
    </source>
</evidence>
<dbReference type="GO" id="GO:0005737">
    <property type="term" value="C:cytoplasm"/>
    <property type="evidence" value="ECO:0007669"/>
    <property type="project" value="TreeGrafter"/>
</dbReference>
<evidence type="ECO:0000313" key="17">
    <source>
        <dbReference type="EMBL" id="CRL00123.1"/>
    </source>
</evidence>
<dbReference type="InterPro" id="IPR029058">
    <property type="entry name" value="AB_hydrolase_fold"/>
</dbReference>
<proteinExistence type="predicted"/>
<evidence type="ECO:0000256" key="1">
    <source>
        <dbReference type="ARBA" id="ARBA00001913"/>
    </source>
</evidence>
<evidence type="ECO:0000256" key="9">
    <source>
        <dbReference type="ARBA" id="ARBA00022963"/>
    </source>
</evidence>
<evidence type="ECO:0000259" key="16">
    <source>
        <dbReference type="Pfam" id="PF01764"/>
    </source>
</evidence>
<comment type="catalytic activity">
    <reaction evidence="13">
        <text>a 1,2-diacyl-sn-glycerol + H2O = a 2-acylglycerol + a fatty acid + H(+)</text>
        <dbReference type="Rhea" id="RHEA:33275"/>
        <dbReference type="ChEBI" id="CHEBI:15377"/>
        <dbReference type="ChEBI" id="CHEBI:15378"/>
        <dbReference type="ChEBI" id="CHEBI:17389"/>
        <dbReference type="ChEBI" id="CHEBI:17815"/>
        <dbReference type="ChEBI" id="CHEBI:28868"/>
        <dbReference type="EC" id="3.1.1.116"/>
    </reaction>
    <physiologicalReaction direction="left-to-right" evidence="13">
        <dbReference type="Rhea" id="RHEA:33276"/>
    </physiologicalReaction>
</comment>
<dbReference type="GO" id="GO:0019369">
    <property type="term" value="P:arachidonate metabolic process"/>
    <property type="evidence" value="ECO:0007669"/>
    <property type="project" value="TreeGrafter"/>
</dbReference>
<comment type="cofactor">
    <cofactor evidence="1">
        <name>Ca(2+)</name>
        <dbReference type="ChEBI" id="CHEBI:29108"/>
    </cofactor>
</comment>
<evidence type="ECO:0000256" key="2">
    <source>
        <dbReference type="ARBA" id="ARBA00004651"/>
    </source>
</evidence>
<evidence type="ECO:0000256" key="6">
    <source>
        <dbReference type="ARBA" id="ARBA00022723"/>
    </source>
</evidence>
<dbReference type="CDD" id="cd00519">
    <property type="entry name" value="Lipase_3"/>
    <property type="match status" value="1"/>
</dbReference>
<dbReference type="SUPFAM" id="SSF53474">
    <property type="entry name" value="alpha/beta-Hydrolases"/>
    <property type="match status" value="1"/>
</dbReference>
<dbReference type="GO" id="GO:0046340">
    <property type="term" value="P:diacylglycerol catabolic process"/>
    <property type="evidence" value="ECO:0007669"/>
    <property type="project" value="TreeGrafter"/>
</dbReference>
<dbReference type="EC" id="3.1.1.116" evidence="14"/>
<evidence type="ECO:0000256" key="4">
    <source>
        <dbReference type="ARBA" id="ARBA00022553"/>
    </source>
</evidence>
<keyword evidence="8" id="KW-0106">Calcium</keyword>
<evidence type="ECO:0000256" key="10">
    <source>
        <dbReference type="ARBA" id="ARBA00022989"/>
    </source>
</evidence>
<evidence type="ECO:0000256" key="11">
    <source>
        <dbReference type="ARBA" id="ARBA00023098"/>
    </source>
</evidence>
<keyword evidence="12 15" id="KW-0472">Membrane</keyword>
<organism evidence="17 18">
    <name type="scientific">Clunio marinus</name>
    <dbReference type="NCBI Taxonomy" id="568069"/>
    <lineage>
        <taxon>Eukaryota</taxon>
        <taxon>Metazoa</taxon>
        <taxon>Ecdysozoa</taxon>
        <taxon>Arthropoda</taxon>
        <taxon>Hexapoda</taxon>
        <taxon>Insecta</taxon>
        <taxon>Pterygota</taxon>
        <taxon>Neoptera</taxon>
        <taxon>Endopterygota</taxon>
        <taxon>Diptera</taxon>
        <taxon>Nematocera</taxon>
        <taxon>Chironomoidea</taxon>
        <taxon>Chironomidae</taxon>
        <taxon>Clunio</taxon>
    </lineage>
</organism>
<dbReference type="GO" id="GO:0046872">
    <property type="term" value="F:metal ion binding"/>
    <property type="evidence" value="ECO:0007669"/>
    <property type="project" value="UniProtKB-KW"/>
</dbReference>
<feature type="transmembrane region" description="Helical" evidence="15">
    <location>
        <begin position="84"/>
        <end position="104"/>
    </location>
</feature>
<evidence type="ECO:0000256" key="15">
    <source>
        <dbReference type="SAM" id="Phobius"/>
    </source>
</evidence>
<dbReference type="GO" id="GO:0005886">
    <property type="term" value="C:plasma membrane"/>
    <property type="evidence" value="ECO:0007669"/>
    <property type="project" value="UniProtKB-SubCell"/>
</dbReference>
<dbReference type="GO" id="GO:0022008">
    <property type="term" value="P:neurogenesis"/>
    <property type="evidence" value="ECO:0007669"/>
    <property type="project" value="TreeGrafter"/>
</dbReference>
<keyword evidence="11" id="KW-0443">Lipid metabolism</keyword>
<evidence type="ECO:0000256" key="5">
    <source>
        <dbReference type="ARBA" id="ARBA00022692"/>
    </source>
</evidence>
<sequence>MPALKIFGRKWLVASDDFVFPCIFETLWRVIILVFVSTSLYRYWIFFDEKVIIEDNINVHFLQSPSPSESISCRSNDVVFIQTYFIGFISILLLNLPLLLLMIYHSAQGSITDTESRRLVKPLLYLKIIFILPETAMNVMGTIWMFSGFVNCFIPNDNFANTTIEVVVIFYWIILCLIIFGFIFTYDPMGSRKYRRLTDGNDNINSDEHHEFMHRKVTKLWLRRLKFLVCCVGKDENGDEAFTQSAELFSHLFRGTDLVPSDILAGSILLRVRQKKEYREQNRIDMLNDFCPGYSSDLPKVFNSQCPSWMTLKNAQHFLRFAVSSYGWPMVCAIAPCKGCFGMIRKIKCCACMRSKPDYVVDDNCCLCNVAGARYASRIHSDDVIYATFKNQVFEIPFCILADHSKHCVVLSIRGSWSMSDIFTDLAAAPAPFHAQGMPENTVAHYGMSLCCEKILAKLMEDNLIERSLAQYPDYDFVITGHSLGAGLAVLVGAKLRPLFPDVKVYGFATPSGLLTREAAKYTEQFAFTVVCGDDFVARMSLESVENLKHGILETLQSCRLPKYRVVRNGFTYAVLGIPSKDLEKSWHEVTETPHQSNYSSILLDPQSVATISHHAFGGNPTVQKPRQKLYIAGRILHIVRKKKEHLDRKSKQNAYEMKWAEPEDFHEMKIMPRMMFDHFPHNILKVLTTILKDRKSDSILSVEKI</sequence>
<feature type="transmembrane region" description="Helical" evidence="15">
    <location>
        <begin position="166"/>
        <end position="186"/>
    </location>
</feature>
<feature type="domain" description="Fungal lipase-type" evidence="16">
    <location>
        <begin position="410"/>
        <end position="542"/>
    </location>
</feature>
<keyword evidence="5 15" id="KW-0812">Transmembrane</keyword>
<keyword evidence="3" id="KW-1003">Cell membrane</keyword>
<keyword evidence="4" id="KW-0597">Phosphoprotein</keyword>
<dbReference type="AlphaFoldDB" id="A0A1J1IIS6"/>
<dbReference type="Proteomes" id="UP000183832">
    <property type="component" value="Unassembled WGS sequence"/>
</dbReference>
<dbReference type="InterPro" id="IPR052214">
    <property type="entry name" value="DAG_Lipase-Related"/>
</dbReference>
<comment type="subcellular location">
    <subcellularLocation>
        <location evidence="2">Cell membrane</location>
        <topology evidence="2">Multi-pass membrane protein</topology>
    </subcellularLocation>
</comment>
<evidence type="ECO:0000256" key="13">
    <source>
        <dbReference type="ARBA" id="ARBA00024531"/>
    </source>
</evidence>
<keyword evidence="7" id="KW-0378">Hydrolase</keyword>
<dbReference type="InterPro" id="IPR002921">
    <property type="entry name" value="Fungal_lipase-type"/>
</dbReference>
<dbReference type="Pfam" id="PF01764">
    <property type="entry name" value="Lipase_3"/>
    <property type="match status" value="1"/>
</dbReference>
<evidence type="ECO:0000256" key="7">
    <source>
        <dbReference type="ARBA" id="ARBA00022801"/>
    </source>
</evidence>
<protein>
    <recommendedName>
        <fullName evidence="14">sn-1-specific diacylglycerol lipase</fullName>
        <ecNumber evidence="14">3.1.1.116</ecNumber>
    </recommendedName>
</protein>
<keyword evidence="9" id="KW-0442">Lipid degradation</keyword>
<dbReference type="Gene3D" id="3.40.50.1820">
    <property type="entry name" value="alpha/beta hydrolase"/>
    <property type="match status" value="1"/>
</dbReference>